<dbReference type="Gene3D" id="3.40.50.10470">
    <property type="entry name" value="Translation initiation factor eif-2b, domain 2"/>
    <property type="match status" value="1"/>
</dbReference>
<dbReference type="GO" id="GO:0005524">
    <property type="term" value="F:ATP binding"/>
    <property type="evidence" value="ECO:0007669"/>
    <property type="project" value="UniProtKB-KW"/>
</dbReference>
<protein>
    <recommendedName>
        <fullName evidence="13">Translation initiation factor eIF2B subunit alpha</fullName>
    </recommendedName>
    <alternativeName>
        <fullName evidence="14">eIF2B GDP-GTP exchange factor subunit alpha</fullName>
    </alternativeName>
</protein>
<keyword evidence="11" id="KW-0648">Protein biosynthesis</keyword>
<dbReference type="GO" id="GO:0070566">
    <property type="term" value="F:adenylyltransferase activity"/>
    <property type="evidence" value="ECO:0007669"/>
    <property type="project" value="UniProtKB-ARBA"/>
</dbReference>
<evidence type="ECO:0000256" key="7">
    <source>
        <dbReference type="ARBA" id="ARBA00022679"/>
    </source>
</evidence>
<comment type="subunit">
    <text evidence="15">Component of the translation initiation factor 2B (eIF2B) complex which is a heterodecamer of two sets of five different subunits: alpha, beta, gamma, delta and epsilon. Subunits alpha, beta and delta comprise a regulatory subcomplex and subunits epsilon and gamma comprise a catalytic subcomplex. Within the complex, the hexameric regulatory complex resides at the center, with the two heterodimeric catalytic subcomplexes bound on opposite sides.</text>
</comment>
<dbReference type="AlphaFoldDB" id="A0ABD3QGN9"/>
<evidence type="ECO:0000313" key="18">
    <source>
        <dbReference type="EMBL" id="KAL3798991.1"/>
    </source>
</evidence>
<comment type="subcellular location">
    <subcellularLocation>
        <location evidence="1">Cytoplasm</location>
        <location evidence="1">Cytosol</location>
    </subcellularLocation>
</comment>
<dbReference type="GO" id="GO:0005829">
    <property type="term" value="C:cytosol"/>
    <property type="evidence" value="ECO:0007669"/>
    <property type="project" value="UniProtKB-SubCell"/>
</dbReference>
<dbReference type="InterPro" id="IPR042529">
    <property type="entry name" value="IF_2B-like_C"/>
</dbReference>
<evidence type="ECO:0000256" key="9">
    <source>
        <dbReference type="ARBA" id="ARBA00022741"/>
    </source>
</evidence>
<dbReference type="Pfam" id="PF01008">
    <property type="entry name" value="IF-2B"/>
    <property type="match status" value="1"/>
</dbReference>
<evidence type="ECO:0000256" key="3">
    <source>
        <dbReference type="ARBA" id="ARBA00007251"/>
    </source>
</evidence>
<accession>A0ABD3QGN9</accession>
<proteinExistence type="inferred from homology"/>
<dbReference type="InterPro" id="IPR005248">
    <property type="entry name" value="NadD/NMNAT"/>
</dbReference>
<comment type="similarity">
    <text evidence="3 16">Belongs to the eIF-2B alpha/beta/delta subunits family.</text>
</comment>
<dbReference type="SUPFAM" id="SSF52374">
    <property type="entry name" value="Nucleotidylyl transferase"/>
    <property type="match status" value="1"/>
</dbReference>
<dbReference type="InterPro" id="IPR014729">
    <property type="entry name" value="Rossmann-like_a/b/a_fold"/>
</dbReference>
<evidence type="ECO:0000256" key="11">
    <source>
        <dbReference type="ARBA" id="ARBA00022917"/>
    </source>
</evidence>
<dbReference type="SUPFAM" id="SSF100950">
    <property type="entry name" value="NagB/RpiA/CoA transferase-like"/>
    <property type="match status" value="1"/>
</dbReference>
<keyword evidence="9" id="KW-0547">Nucleotide-binding</keyword>
<keyword evidence="6" id="KW-0662">Pyridine nucleotide biosynthesis</keyword>
<evidence type="ECO:0000256" key="1">
    <source>
        <dbReference type="ARBA" id="ARBA00004514"/>
    </source>
</evidence>
<evidence type="ECO:0000256" key="12">
    <source>
        <dbReference type="ARBA" id="ARBA00023027"/>
    </source>
</evidence>
<dbReference type="GO" id="GO:0019363">
    <property type="term" value="P:pyridine nucleotide biosynthetic process"/>
    <property type="evidence" value="ECO:0007669"/>
    <property type="project" value="UniProtKB-KW"/>
</dbReference>
<dbReference type="GO" id="GO:0003743">
    <property type="term" value="F:translation initiation factor activity"/>
    <property type="evidence" value="ECO:0007669"/>
    <property type="project" value="UniProtKB-KW"/>
</dbReference>
<gene>
    <name evidence="18" type="ORF">HJC23_005130</name>
</gene>
<evidence type="ECO:0000256" key="10">
    <source>
        <dbReference type="ARBA" id="ARBA00022840"/>
    </source>
</evidence>
<name>A0ABD3QGN9_9STRA</name>
<dbReference type="InterPro" id="IPR037171">
    <property type="entry name" value="NagB/RpiA_transferase-like"/>
</dbReference>
<comment type="caution">
    <text evidence="18">The sequence shown here is derived from an EMBL/GenBank/DDBJ whole genome shotgun (WGS) entry which is preliminary data.</text>
</comment>
<evidence type="ECO:0000256" key="6">
    <source>
        <dbReference type="ARBA" id="ARBA00022642"/>
    </source>
</evidence>
<evidence type="ECO:0000256" key="14">
    <source>
        <dbReference type="ARBA" id="ARBA00044236"/>
    </source>
</evidence>
<dbReference type="InterPro" id="IPR042528">
    <property type="entry name" value="elF-2B_alpha_N"/>
</dbReference>
<reference evidence="18 19" key="1">
    <citation type="journal article" date="2020" name="G3 (Bethesda)">
        <title>Improved Reference Genome for Cyclotella cryptica CCMP332, a Model for Cell Wall Morphogenesis, Salinity Adaptation, and Lipid Production in Diatoms (Bacillariophyta).</title>
        <authorList>
            <person name="Roberts W.R."/>
            <person name="Downey K.M."/>
            <person name="Ruck E.C."/>
            <person name="Traller J.C."/>
            <person name="Alverson A.J."/>
        </authorList>
    </citation>
    <scope>NUCLEOTIDE SEQUENCE [LARGE SCALE GENOMIC DNA]</scope>
    <source>
        <strain evidence="18 19">CCMP332</strain>
    </source>
</reference>
<keyword evidence="12" id="KW-0520">NAD</keyword>
<feature type="domain" description="Cytidyltransferase-like" evidence="17">
    <location>
        <begin position="517"/>
        <end position="661"/>
    </location>
</feature>
<evidence type="ECO:0000256" key="16">
    <source>
        <dbReference type="RuleBase" id="RU003814"/>
    </source>
</evidence>
<dbReference type="InterPro" id="IPR051501">
    <property type="entry name" value="eIF2B_alpha/beta/delta"/>
</dbReference>
<keyword evidence="5" id="KW-0396">Initiation factor</keyword>
<evidence type="ECO:0000256" key="13">
    <source>
        <dbReference type="ARBA" id="ARBA00044208"/>
    </source>
</evidence>
<dbReference type="CDD" id="cd02165">
    <property type="entry name" value="NMNAT"/>
    <property type="match status" value="1"/>
</dbReference>
<dbReference type="Gene3D" id="1.20.120.1070">
    <property type="entry name" value="Translation initiation factor eIF-2B, N-terminal domain"/>
    <property type="match status" value="1"/>
</dbReference>
<organism evidence="18 19">
    <name type="scientific">Cyclotella cryptica</name>
    <dbReference type="NCBI Taxonomy" id="29204"/>
    <lineage>
        <taxon>Eukaryota</taxon>
        <taxon>Sar</taxon>
        <taxon>Stramenopiles</taxon>
        <taxon>Ochrophyta</taxon>
        <taxon>Bacillariophyta</taxon>
        <taxon>Coscinodiscophyceae</taxon>
        <taxon>Thalassiosirophycidae</taxon>
        <taxon>Stephanodiscales</taxon>
        <taxon>Stephanodiscaceae</taxon>
        <taxon>Cyclotella</taxon>
    </lineage>
</organism>
<dbReference type="Proteomes" id="UP001516023">
    <property type="component" value="Unassembled WGS sequence"/>
</dbReference>
<dbReference type="PANTHER" id="PTHR45860:SF1">
    <property type="entry name" value="TRANSLATION INITIATION FACTOR EIF-2B SUBUNIT ALPHA"/>
    <property type="match status" value="1"/>
</dbReference>
<evidence type="ECO:0000259" key="17">
    <source>
        <dbReference type="Pfam" id="PF01467"/>
    </source>
</evidence>
<evidence type="ECO:0000256" key="2">
    <source>
        <dbReference type="ARBA" id="ARBA00004790"/>
    </source>
</evidence>
<evidence type="ECO:0000256" key="5">
    <source>
        <dbReference type="ARBA" id="ARBA00022540"/>
    </source>
</evidence>
<keyword evidence="10" id="KW-0067">ATP-binding</keyword>
<dbReference type="Gene3D" id="3.40.50.620">
    <property type="entry name" value="HUPs"/>
    <property type="match status" value="1"/>
</dbReference>
<evidence type="ECO:0000256" key="15">
    <source>
        <dbReference type="ARBA" id="ARBA00046432"/>
    </source>
</evidence>
<comment type="pathway">
    <text evidence="2">Cofactor biosynthesis; NAD(+) biosynthesis.</text>
</comment>
<dbReference type="PANTHER" id="PTHR45860">
    <property type="entry name" value="TRANSLATION INITIATION FACTOR EIF-2B SUBUNIT ALPHA"/>
    <property type="match status" value="1"/>
</dbReference>
<evidence type="ECO:0000256" key="8">
    <source>
        <dbReference type="ARBA" id="ARBA00022695"/>
    </source>
</evidence>
<dbReference type="InterPro" id="IPR000649">
    <property type="entry name" value="IF-2B-related"/>
</dbReference>
<dbReference type="EMBL" id="JABMIG020000042">
    <property type="protein sequence ID" value="KAL3798991.1"/>
    <property type="molecule type" value="Genomic_DNA"/>
</dbReference>
<evidence type="ECO:0000313" key="19">
    <source>
        <dbReference type="Proteomes" id="UP001516023"/>
    </source>
</evidence>
<dbReference type="Pfam" id="PF01467">
    <property type="entry name" value="CTP_transf_like"/>
    <property type="match status" value="1"/>
</dbReference>
<keyword evidence="19" id="KW-1185">Reference proteome</keyword>
<dbReference type="InterPro" id="IPR004821">
    <property type="entry name" value="Cyt_trans-like"/>
</dbReference>
<sequence>MNPQHPAITDLCEHLLSSTPNTNKRHIPLPVAAIRVLLSTIRRSRAETMMGLQAELREASQQMVDFAKRGGPVEISTDSGKTTRYLLANRSHTALTSGTHLFLKYVTRASLETPDFTLCKSQVLERGTRFAEFSLAARDRIASTASNFIREGSTILTHGRSSVVEALLLRAATVEKKRFKVIVLEGRPDAGGAKSAKTYDAAGIPTVLILDSAMGYIAERTRIDMVLVGAEGVAENGGVVNKVGTFALGIVAKELGVPFYVAAESYKFTRMFPLNNADLAEIGRKEEDDSGGFGGIKFLNTLAWSGDDAEKKEEGKGLERYVVDLPKSIVVENPPCDFTPAKYITLLFTDLGVLTPNIPLLVNSQTGKLYDHNSPKPLSPVNPHTPATHPEAIPIKERILSILRKLDLYASISTTSCWVPSPPEASSSGPGAAGSSFKSECRLLLIIAYEHEKIASYRHEAGTSADLPQPLSCHPPAILLPSSAHLRSLALRSCKTQARAWRNTMCQRTRKRVCLFGSSADPPTGHGGHLGIVSHLASMDDFDEVRVLPVYSHMFQSKRGKQAPFASRMEMCRLLFEKESKVVVSDIERVCFENAAKGLDENEKSSIRVGTADILTMLTAREPDVDFTLALGADTFIDLANGKWRRTEEVFKLVGHRIIVFRRLSENNNGPEKEEQIQQGIAKWQLLNETMSSIRLIGIPALTDASSSTVRSTSDETVLTQLVTKPILEYIKQNKLYAFSETNN</sequence>
<keyword evidence="7" id="KW-0808">Transferase</keyword>
<evidence type="ECO:0000256" key="4">
    <source>
        <dbReference type="ARBA" id="ARBA00022490"/>
    </source>
</evidence>
<keyword evidence="8" id="KW-0548">Nucleotidyltransferase</keyword>
<keyword evidence="4" id="KW-0963">Cytoplasm</keyword>